<organism evidence="1 2">
    <name type="scientific">Rhabditophanes sp. KR3021</name>
    <dbReference type="NCBI Taxonomy" id="114890"/>
    <lineage>
        <taxon>Eukaryota</taxon>
        <taxon>Metazoa</taxon>
        <taxon>Ecdysozoa</taxon>
        <taxon>Nematoda</taxon>
        <taxon>Chromadorea</taxon>
        <taxon>Rhabditida</taxon>
        <taxon>Tylenchina</taxon>
        <taxon>Panagrolaimomorpha</taxon>
        <taxon>Strongyloidoidea</taxon>
        <taxon>Alloionematidae</taxon>
        <taxon>Rhabditophanes</taxon>
    </lineage>
</organism>
<evidence type="ECO:0000313" key="2">
    <source>
        <dbReference type="WBParaSite" id="RSKR_0001170600.1"/>
    </source>
</evidence>
<reference evidence="2" key="1">
    <citation type="submission" date="2016-11" db="UniProtKB">
        <authorList>
            <consortium name="WormBaseParasite"/>
        </authorList>
    </citation>
    <scope>IDENTIFICATION</scope>
    <source>
        <strain evidence="2">KR3021</strain>
    </source>
</reference>
<proteinExistence type="predicted"/>
<sequence length="100" mass="11296">MAERCPTHEECEDYVNDVLRLYWDLNKNPSAETTGLIGEGDHVLDMLLKAVDSMGENLADDVLSGIVQYSRSVCNLYWQKPGNENNIDICARMFVDTLLV</sequence>
<evidence type="ECO:0000313" key="1">
    <source>
        <dbReference type="Proteomes" id="UP000095286"/>
    </source>
</evidence>
<name>A0AC35UGY6_9BILA</name>
<protein>
    <submittedName>
        <fullName evidence="2">Importin subunit beta-1</fullName>
    </submittedName>
</protein>
<dbReference type="Proteomes" id="UP000095286">
    <property type="component" value="Unplaced"/>
</dbReference>
<dbReference type="WBParaSite" id="RSKR_0001170600.1">
    <property type="protein sequence ID" value="RSKR_0001170600.1"/>
    <property type="gene ID" value="RSKR_0001170600"/>
</dbReference>
<accession>A0AC35UGY6</accession>